<comment type="caution">
    <text evidence="2">The sequence shown here is derived from an EMBL/GenBank/DDBJ whole genome shotgun (WGS) entry which is preliminary data.</text>
</comment>
<keyword evidence="3" id="KW-1185">Reference proteome</keyword>
<dbReference type="EMBL" id="JAGPXC010000003">
    <property type="protein sequence ID" value="KAH6655359.1"/>
    <property type="molecule type" value="Genomic_DNA"/>
</dbReference>
<feature type="region of interest" description="Disordered" evidence="1">
    <location>
        <begin position="76"/>
        <end position="96"/>
    </location>
</feature>
<dbReference type="GeneID" id="70128735"/>
<gene>
    <name evidence="2" type="ORF">BKA67DRAFT_534289</name>
</gene>
<feature type="region of interest" description="Disordered" evidence="1">
    <location>
        <begin position="24"/>
        <end position="63"/>
    </location>
</feature>
<protein>
    <submittedName>
        <fullName evidence="2">Uncharacterized protein</fullName>
    </submittedName>
</protein>
<evidence type="ECO:0000313" key="2">
    <source>
        <dbReference type="EMBL" id="KAH6655359.1"/>
    </source>
</evidence>
<reference evidence="2" key="1">
    <citation type="journal article" date="2021" name="Nat. Commun.">
        <title>Genetic determinants of endophytism in the Arabidopsis root mycobiome.</title>
        <authorList>
            <person name="Mesny F."/>
            <person name="Miyauchi S."/>
            <person name="Thiergart T."/>
            <person name="Pickel B."/>
            <person name="Atanasova L."/>
            <person name="Karlsson M."/>
            <person name="Huettel B."/>
            <person name="Barry K.W."/>
            <person name="Haridas S."/>
            <person name="Chen C."/>
            <person name="Bauer D."/>
            <person name="Andreopoulos W."/>
            <person name="Pangilinan J."/>
            <person name="LaButti K."/>
            <person name="Riley R."/>
            <person name="Lipzen A."/>
            <person name="Clum A."/>
            <person name="Drula E."/>
            <person name="Henrissat B."/>
            <person name="Kohler A."/>
            <person name="Grigoriev I.V."/>
            <person name="Martin F.M."/>
            <person name="Hacquard S."/>
        </authorList>
    </citation>
    <scope>NUCLEOTIDE SEQUENCE</scope>
    <source>
        <strain evidence="2">MPI-SDFR-AT-0073</strain>
    </source>
</reference>
<name>A0A9P8ZZU1_9PEZI</name>
<evidence type="ECO:0000313" key="3">
    <source>
        <dbReference type="Proteomes" id="UP000758603"/>
    </source>
</evidence>
<feature type="compositionally biased region" description="Acidic residues" evidence="1">
    <location>
        <begin position="79"/>
        <end position="96"/>
    </location>
</feature>
<dbReference type="Proteomes" id="UP000758603">
    <property type="component" value="Unassembled WGS sequence"/>
</dbReference>
<evidence type="ECO:0000256" key="1">
    <source>
        <dbReference type="SAM" id="MobiDB-lite"/>
    </source>
</evidence>
<sequence length="183" mass="18943">MANPLSPPNMEYINSSSLQAQHPTICGPAAAASADRQNTDLISLGPPDPAKHQQVLLPPPRNPGVVEAEVEAAAVPAGDDLDDVIDGDADEDPSADDAGVEAQVVVAPAGPDALGVAAGLPVVAEAKLEPERVELHSDLDVDRSVRHGCTMAVVSFLVVYMSELRPMGALVLLALDEIESSVF</sequence>
<dbReference type="RefSeq" id="XP_045959624.1">
    <property type="nucleotide sequence ID" value="XM_046099843.1"/>
</dbReference>
<organism evidence="2 3">
    <name type="scientific">Truncatella angustata</name>
    <dbReference type="NCBI Taxonomy" id="152316"/>
    <lineage>
        <taxon>Eukaryota</taxon>
        <taxon>Fungi</taxon>
        <taxon>Dikarya</taxon>
        <taxon>Ascomycota</taxon>
        <taxon>Pezizomycotina</taxon>
        <taxon>Sordariomycetes</taxon>
        <taxon>Xylariomycetidae</taxon>
        <taxon>Amphisphaeriales</taxon>
        <taxon>Sporocadaceae</taxon>
        <taxon>Truncatella</taxon>
    </lineage>
</organism>
<accession>A0A9P8ZZU1</accession>
<dbReference type="AlphaFoldDB" id="A0A9P8ZZU1"/>
<proteinExistence type="predicted"/>